<keyword evidence="2" id="KW-0472">Membrane</keyword>
<gene>
    <name evidence="3" type="ORF">D0Y65_000732</name>
</gene>
<feature type="region of interest" description="Disordered" evidence="1">
    <location>
        <begin position="1"/>
        <end position="21"/>
    </location>
</feature>
<sequence length="95" mass="10733">MHIRLKGSLKDANGNEPKMEGAMTRTNQTAGLLILSIQQVGRFGHMPDFRINQLGRVKLNFIILVLLSIFFDMFEIGKVCCWMTLWVLATSCGFV</sequence>
<dbReference type="AlphaFoldDB" id="A0A445M017"/>
<proteinExistence type="predicted"/>
<comment type="caution">
    <text evidence="3">The sequence shown here is derived from an EMBL/GenBank/DDBJ whole genome shotgun (WGS) entry which is preliminary data.</text>
</comment>
<evidence type="ECO:0000256" key="1">
    <source>
        <dbReference type="SAM" id="MobiDB-lite"/>
    </source>
</evidence>
<keyword evidence="2" id="KW-1133">Transmembrane helix</keyword>
<dbReference type="Proteomes" id="UP000289340">
    <property type="component" value="Chromosome 1"/>
</dbReference>
<keyword evidence="2" id="KW-0812">Transmembrane</keyword>
<reference evidence="3 4" key="1">
    <citation type="submission" date="2018-09" db="EMBL/GenBank/DDBJ databases">
        <title>A high-quality reference genome of wild soybean provides a powerful tool to mine soybean genomes.</title>
        <authorList>
            <person name="Xie M."/>
            <person name="Chung C.Y.L."/>
            <person name="Li M.-W."/>
            <person name="Wong F.-L."/>
            <person name="Chan T.-F."/>
            <person name="Lam H.-M."/>
        </authorList>
    </citation>
    <scope>NUCLEOTIDE SEQUENCE [LARGE SCALE GENOMIC DNA]</scope>
    <source>
        <strain evidence="4">cv. W05</strain>
        <tissue evidence="3">Hypocotyl of etiolated seedlings</tissue>
    </source>
</reference>
<name>A0A445M017_GLYSO</name>
<evidence type="ECO:0000313" key="3">
    <source>
        <dbReference type="EMBL" id="RZC28876.1"/>
    </source>
</evidence>
<accession>A0A445M017</accession>
<organism evidence="3 4">
    <name type="scientific">Glycine soja</name>
    <name type="common">Wild soybean</name>
    <dbReference type="NCBI Taxonomy" id="3848"/>
    <lineage>
        <taxon>Eukaryota</taxon>
        <taxon>Viridiplantae</taxon>
        <taxon>Streptophyta</taxon>
        <taxon>Embryophyta</taxon>
        <taxon>Tracheophyta</taxon>
        <taxon>Spermatophyta</taxon>
        <taxon>Magnoliopsida</taxon>
        <taxon>eudicotyledons</taxon>
        <taxon>Gunneridae</taxon>
        <taxon>Pentapetalae</taxon>
        <taxon>rosids</taxon>
        <taxon>fabids</taxon>
        <taxon>Fabales</taxon>
        <taxon>Fabaceae</taxon>
        <taxon>Papilionoideae</taxon>
        <taxon>50 kb inversion clade</taxon>
        <taxon>NPAAA clade</taxon>
        <taxon>indigoferoid/millettioid clade</taxon>
        <taxon>Phaseoleae</taxon>
        <taxon>Glycine</taxon>
        <taxon>Glycine subgen. Soja</taxon>
    </lineage>
</organism>
<dbReference type="EMBL" id="QZWG01000001">
    <property type="protein sequence ID" value="RZC28876.1"/>
    <property type="molecule type" value="Genomic_DNA"/>
</dbReference>
<protein>
    <submittedName>
        <fullName evidence="3">Uncharacterized protein</fullName>
    </submittedName>
</protein>
<feature type="transmembrane region" description="Helical" evidence="2">
    <location>
        <begin position="59"/>
        <end position="89"/>
    </location>
</feature>
<evidence type="ECO:0000313" key="4">
    <source>
        <dbReference type="Proteomes" id="UP000289340"/>
    </source>
</evidence>
<evidence type="ECO:0000256" key="2">
    <source>
        <dbReference type="SAM" id="Phobius"/>
    </source>
</evidence>
<keyword evidence="4" id="KW-1185">Reference proteome</keyword>